<protein>
    <recommendedName>
        <fullName evidence="6">Immunoglobulin domain-containing protein</fullName>
    </recommendedName>
</protein>
<dbReference type="GO" id="GO:0005886">
    <property type="term" value="C:plasma membrane"/>
    <property type="evidence" value="ECO:0007669"/>
    <property type="project" value="TreeGrafter"/>
</dbReference>
<evidence type="ECO:0000256" key="4">
    <source>
        <dbReference type="SAM" id="MobiDB-lite"/>
    </source>
</evidence>
<evidence type="ECO:0000256" key="5">
    <source>
        <dbReference type="SAM" id="Phobius"/>
    </source>
</evidence>
<feature type="transmembrane region" description="Helical" evidence="5">
    <location>
        <begin position="184"/>
        <end position="203"/>
    </location>
</feature>
<name>A0AAW1FYE9_ZOAVI</name>
<keyword evidence="2 5" id="KW-0812">Transmembrane</keyword>
<dbReference type="SMART" id="SM00409">
    <property type="entry name" value="IG"/>
    <property type="match status" value="1"/>
</dbReference>
<dbReference type="Gene3D" id="2.60.40.10">
    <property type="entry name" value="Immunoglobulins"/>
    <property type="match status" value="1"/>
</dbReference>
<dbReference type="InterPro" id="IPR013783">
    <property type="entry name" value="Ig-like_fold"/>
</dbReference>
<evidence type="ECO:0000256" key="3">
    <source>
        <dbReference type="ARBA" id="ARBA00023136"/>
    </source>
</evidence>
<dbReference type="Pfam" id="PF07686">
    <property type="entry name" value="V-set"/>
    <property type="match status" value="1"/>
</dbReference>
<feature type="domain" description="Immunoglobulin" evidence="6">
    <location>
        <begin position="21"/>
        <end position="122"/>
    </location>
</feature>
<evidence type="ECO:0000313" key="8">
    <source>
        <dbReference type="Proteomes" id="UP001488805"/>
    </source>
</evidence>
<sequence>MIQIYANTCLLSALSLVEMKPLYINGRVGESVTIKCSDWNVWTNVKENVKYFCDSPCFNDHHIIVKAAYGDTTFKNRLKLYNEGKSLVVTFMNLQKSDSKTYLCGVERSGLDSHIKVILNVKEAHSPSPKKSPKTVLVGSTLSFAVTYSSTMSSNFSDIITDMSNTTLNTTTATAPATPGSERSVPYVVIGVIAIITVLMVLLKLMTKMMKRKLNVVSSADTRHEDTQEDAEYDEIRPEDQPDSDVLYTIYSQHQVTELAAERGDSYSNDLYLNLAPRFVVNSRGACPESRVTNSLYSVAQLPKEEVEPTGQCEPTQSESNQDDSLYSLAQLPQAS</sequence>
<evidence type="ECO:0000256" key="2">
    <source>
        <dbReference type="ARBA" id="ARBA00022692"/>
    </source>
</evidence>
<comment type="caution">
    <text evidence="7">The sequence shown here is derived from an EMBL/GenBank/DDBJ whole genome shotgun (WGS) entry which is preliminary data.</text>
</comment>
<gene>
    <name evidence="7" type="ORF">VZT92_002409</name>
</gene>
<reference evidence="7 8" key="1">
    <citation type="journal article" date="2024" name="Genome Biol. Evol.">
        <title>Chromosome-level genome assembly of the viviparous eelpout Zoarces viviparus.</title>
        <authorList>
            <person name="Fuhrmann N."/>
            <person name="Brasseur M.V."/>
            <person name="Bakowski C.E."/>
            <person name="Podsiadlowski L."/>
            <person name="Prost S."/>
            <person name="Krehenwinkel H."/>
            <person name="Mayer C."/>
        </authorList>
    </citation>
    <scope>NUCLEOTIDE SEQUENCE [LARGE SCALE GENOMIC DNA]</scope>
    <source>
        <strain evidence="7">NO-MEL_2022_Ind0_liver</strain>
    </source>
</reference>
<evidence type="ECO:0000256" key="1">
    <source>
        <dbReference type="ARBA" id="ARBA00004370"/>
    </source>
</evidence>
<dbReference type="PANTHER" id="PTHR11860:SF87">
    <property type="entry name" value="CMRF35-LIKE MOLECULE 8"/>
    <property type="match status" value="1"/>
</dbReference>
<dbReference type="InterPro" id="IPR050671">
    <property type="entry name" value="CD300_family_receptors"/>
</dbReference>
<dbReference type="InterPro" id="IPR036179">
    <property type="entry name" value="Ig-like_dom_sf"/>
</dbReference>
<organism evidence="7 8">
    <name type="scientific">Zoarces viviparus</name>
    <name type="common">Viviparous eelpout</name>
    <name type="synonym">Blennius viviparus</name>
    <dbReference type="NCBI Taxonomy" id="48416"/>
    <lineage>
        <taxon>Eukaryota</taxon>
        <taxon>Metazoa</taxon>
        <taxon>Chordata</taxon>
        <taxon>Craniata</taxon>
        <taxon>Vertebrata</taxon>
        <taxon>Euteleostomi</taxon>
        <taxon>Actinopterygii</taxon>
        <taxon>Neopterygii</taxon>
        <taxon>Teleostei</taxon>
        <taxon>Neoteleostei</taxon>
        <taxon>Acanthomorphata</taxon>
        <taxon>Eupercaria</taxon>
        <taxon>Perciformes</taxon>
        <taxon>Cottioidei</taxon>
        <taxon>Zoarcales</taxon>
        <taxon>Zoarcidae</taxon>
        <taxon>Zoarcinae</taxon>
        <taxon>Zoarces</taxon>
    </lineage>
</organism>
<accession>A0AAW1FYE9</accession>
<keyword evidence="5" id="KW-1133">Transmembrane helix</keyword>
<dbReference type="EMBL" id="JBCEZU010000013">
    <property type="protein sequence ID" value="KAK9539929.1"/>
    <property type="molecule type" value="Genomic_DNA"/>
</dbReference>
<comment type="subcellular location">
    <subcellularLocation>
        <location evidence="1">Membrane</location>
    </subcellularLocation>
</comment>
<dbReference type="GO" id="GO:0004888">
    <property type="term" value="F:transmembrane signaling receptor activity"/>
    <property type="evidence" value="ECO:0007669"/>
    <property type="project" value="TreeGrafter"/>
</dbReference>
<keyword evidence="8" id="KW-1185">Reference proteome</keyword>
<keyword evidence="3 5" id="KW-0472">Membrane</keyword>
<proteinExistence type="predicted"/>
<evidence type="ECO:0000313" key="7">
    <source>
        <dbReference type="EMBL" id="KAK9539929.1"/>
    </source>
</evidence>
<feature type="region of interest" description="Disordered" evidence="4">
    <location>
        <begin position="304"/>
        <end position="336"/>
    </location>
</feature>
<dbReference type="Proteomes" id="UP001488805">
    <property type="component" value="Unassembled WGS sequence"/>
</dbReference>
<feature type="compositionally biased region" description="Polar residues" evidence="4">
    <location>
        <begin position="313"/>
        <end position="325"/>
    </location>
</feature>
<dbReference type="PANTHER" id="PTHR11860">
    <property type="entry name" value="POLYMERIC-IMMUNOGLOBULIN RECEPTOR"/>
    <property type="match status" value="1"/>
</dbReference>
<dbReference type="AlphaFoldDB" id="A0AAW1FYE9"/>
<dbReference type="InterPro" id="IPR013106">
    <property type="entry name" value="Ig_V-set"/>
</dbReference>
<feature type="region of interest" description="Disordered" evidence="4">
    <location>
        <begin position="221"/>
        <end position="242"/>
    </location>
</feature>
<dbReference type="InterPro" id="IPR003599">
    <property type="entry name" value="Ig_sub"/>
</dbReference>
<dbReference type="SUPFAM" id="SSF48726">
    <property type="entry name" value="Immunoglobulin"/>
    <property type="match status" value="1"/>
</dbReference>
<evidence type="ECO:0000259" key="6">
    <source>
        <dbReference type="SMART" id="SM00409"/>
    </source>
</evidence>